<keyword evidence="5 6" id="KW-0482">Metalloprotease</keyword>
<dbReference type="GO" id="GO:0008270">
    <property type="term" value="F:zinc ion binding"/>
    <property type="evidence" value="ECO:0007669"/>
    <property type="project" value="UniProtKB-UniRule"/>
</dbReference>
<dbReference type="AlphaFoldDB" id="A0A1D2MC29"/>
<dbReference type="EMBL" id="LJIJ01001946">
    <property type="protein sequence ID" value="ODM90472.1"/>
    <property type="molecule type" value="Genomic_DNA"/>
</dbReference>
<evidence type="ECO:0000256" key="6">
    <source>
        <dbReference type="PROSITE-ProRule" id="PRU01211"/>
    </source>
</evidence>
<evidence type="ECO:0000256" key="8">
    <source>
        <dbReference type="SAM" id="MobiDB-lite"/>
    </source>
</evidence>
<feature type="compositionally biased region" description="Low complexity" evidence="8">
    <location>
        <begin position="290"/>
        <end position="316"/>
    </location>
</feature>
<evidence type="ECO:0000256" key="2">
    <source>
        <dbReference type="ARBA" id="ARBA00022723"/>
    </source>
</evidence>
<feature type="binding site" evidence="6">
    <location>
        <position position="176"/>
    </location>
    <ligand>
        <name>Zn(2+)</name>
        <dbReference type="ChEBI" id="CHEBI:29105"/>
        <note>catalytic</note>
    </ligand>
</feature>
<accession>A0A1D2MC29</accession>
<dbReference type="InterPro" id="IPR024079">
    <property type="entry name" value="MetalloPept_cat_dom_sf"/>
</dbReference>
<evidence type="ECO:0000256" key="4">
    <source>
        <dbReference type="ARBA" id="ARBA00022833"/>
    </source>
</evidence>
<dbReference type="Pfam" id="PF01400">
    <property type="entry name" value="Astacin"/>
    <property type="match status" value="1"/>
</dbReference>
<gene>
    <name evidence="10" type="ORF">Ocin01_16208</name>
</gene>
<protein>
    <recommendedName>
        <fullName evidence="7">Metalloendopeptidase</fullName>
        <ecNumber evidence="7">3.4.24.-</ecNumber>
    </recommendedName>
</protein>
<evidence type="ECO:0000256" key="7">
    <source>
        <dbReference type="RuleBase" id="RU361183"/>
    </source>
</evidence>
<keyword evidence="11" id="KW-1185">Reference proteome</keyword>
<feature type="binding site" evidence="6">
    <location>
        <position position="166"/>
    </location>
    <ligand>
        <name>Zn(2+)</name>
        <dbReference type="ChEBI" id="CHEBI:29105"/>
        <note>catalytic</note>
    </ligand>
</feature>
<dbReference type="InterPro" id="IPR006026">
    <property type="entry name" value="Peptidase_Metallo"/>
</dbReference>
<feature type="region of interest" description="Disordered" evidence="8">
    <location>
        <begin position="285"/>
        <end position="354"/>
    </location>
</feature>
<keyword evidence="4 6" id="KW-0862">Zinc</keyword>
<keyword evidence="2 6" id="KW-0479">Metal-binding</keyword>
<comment type="caution">
    <text evidence="6">Lacks conserved residue(s) required for the propagation of feature annotation.</text>
</comment>
<dbReference type="Proteomes" id="UP000094527">
    <property type="component" value="Unassembled WGS sequence"/>
</dbReference>
<name>A0A1D2MC29_ORCCI</name>
<dbReference type="GO" id="GO:0004222">
    <property type="term" value="F:metalloendopeptidase activity"/>
    <property type="evidence" value="ECO:0007669"/>
    <property type="project" value="UniProtKB-UniRule"/>
</dbReference>
<feature type="signal peptide" evidence="7">
    <location>
        <begin position="1"/>
        <end position="22"/>
    </location>
</feature>
<feature type="chain" id="PRO_5008811320" description="Metalloendopeptidase" evidence="7">
    <location>
        <begin position="23"/>
        <end position="354"/>
    </location>
</feature>
<evidence type="ECO:0000313" key="11">
    <source>
        <dbReference type="Proteomes" id="UP000094527"/>
    </source>
</evidence>
<dbReference type="PANTHER" id="PTHR10127">
    <property type="entry name" value="DISCOIDIN, CUB, EGF, LAMININ , AND ZINC METALLOPROTEASE DOMAIN CONTAINING"/>
    <property type="match status" value="1"/>
</dbReference>
<dbReference type="CDD" id="cd04280">
    <property type="entry name" value="ZnMc_astacin_like"/>
    <property type="match status" value="1"/>
</dbReference>
<feature type="domain" description="Peptidase M12A" evidence="9">
    <location>
        <begin position="74"/>
        <end position="281"/>
    </location>
</feature>
<dbReference type="SMART" id="SM00235">
    <property type="entry name" value="ZnMc"/>
    <property type="match status" value="1"/>
</dbReference>
<feature type="binding site" evidence="6">
    <location>
        <position position="170"/>
    </location>
    <ligand>
        <name>Zn(2+)</name>
        <dbReference type="ChEBI" id="CHEBI:29105"/>
        <note>catalytic</note>
    </ligand>
</feature>
<dbReference type="PROSITE" id="PS51864">
    <property type="entry name" value="ASTACIN"/>
    <property type="match status" value="1"/>
</dbReference>
<proteinExistence type="predicted"/>
<evidence type="ECO:0000256" key="1">
    <source>
        <dbReference type="ARBA" id="ARBA00022670"/>
    </source>
</evidence>
<dbReference type="STRING" id="48709.A0A1D2MC29"/>
<dbReference type="OrthoDB" id="291007at2759"/>
<comment type="cofactor">
    <cofactor evidence="6 7">
        <name>Zn(2+)</name>
        <dbReference type="ChEBI" id="CHEBI:29105"/>
    </cofactor>
    <text evidence="6 7">Binds 1 zinc ion per subunit.</text>
</comment>
<keyword evidence="1 6" id="KW-0645">Protease</keyword>
<feature type="compositionally biased region" description="Polar residues" evidence="8">
    <location>
        <begin position="317"/>
        <end position="328"/>
    </location>
</feature>
<keyword evidence="7" id="KW-0732">Signal</keyword>
<dbReference type="OMA" id="RCALGNI"/>
<evidence type="ECO:0000256" key="3">
    <source>
        <dbReference type="ARBA" id="ARBA00022801"/>
    </source>
</evidence>
<dbReference type="SUPFAM" id="SSF55486">
    <property type="entry name" value="Metalloproteases ('zincins'), catalytic domain"/>
    <property type="match status" value="1"/>
</dbReference>
<dbReference type="PANTHER" id="PTHR10127:SF780">
    <property type="entry name" value="METALLOENDOPEPTIDASE"/>
    <property type="match status" value="1"/>
</dbReference>
<organism evidence="10 11">
    <name type="scientific">Orchesella cincta</name>
    <name type="common">Springtail</name>
    <name type="synonym">Podura cincta</name>
    <dbReference type="NCBI Taxonomy" id="48709"/>
    <lineage>
        <taxon>Eukaryota</taxon>
        <taxon>Metazoa</taxon>
        <taxon>Ecdysozoa</taxon>
        <taxon>Arthropoda</taxon>
        <taxon>Hexapoda</taxon>
        <taxon>Collembola</taxon>
        <taxon>Entomobryomorpha</taxon>
        <taxon>Entomobryoidea</taxon>
        <taxon>Orchesellidae</taxon>
        <taxon>Orchesellinae</taxon>
        <taxon>Orchesella</taxon>
    </lineage>
</organism>
<feature type="active site" evidence="6">
    <location>
        <position position="167"/>
    </location>
</feature>
<dbReference type="InterPro" id="IPR001506">
    <property type="entry name" value="Peptidase_M12A"/>
</dbReference>
<dbReference type="EC" id="3.4.24.-" evidence="7"/>
<dbReference type="PRINTS" id="PR00480">
    <property type="entry name" value="ASTACIN"/>
</dbReference>
<dbReference type="InterPro" id="IPR034035">
    <property type="entry name" value="Astacin-like_dom"/>
</dbReference>
<sequence length="354" mass="39495">MKTFPLLATLFSLLWGVHRILGVPIPNSWGTSDAKNETQDLYMLDQGSTFRDYNDSNEYIIVDDMIIQRGPSRSGLVNSAWPNGVVPYAFHSTINLQQRRQIIQAMSEISAITCITFRPVTRQDRYNLLFINDPNRGGCSSLVGWTNQRNQQVQISTQCSLGNAIHEIIHALGFFHEHTRNDRDNFVRVNFENIVTEPPGVSNNFRKDSELNPDAEFSYFGVPYNYDSIMHYGKTFFSKSADLNTIDVLYNPDAIGNGDKIGQRDYISDGDVQEMQRQILNLHKAARGQPTSANPATSAPATTTTSQSTASTPRTSVAETQTETTSAKPNHPICKVQPNLPVCKRKGSSAEAEQ</sequence>
<evidence type="ECO:0000256" key="5">
    <source>
        <dbReference type="ARBA" id="ARBA00023049"/>
    </source>
</evidence>
<keyword evidence="3 6" id="KW-0378">Hydrolase</keyword>
<reference evidence="10 11" key="1">
    <citation type="journal article" date="2016" name="Genome Biol. Evol.">
        <title>Gene Family Evolution Reflects Adaptation to Soil Environmental Stressors in the Genome of the Collembolan Orchesella cincta.</title>
        <authorList>
            <person name="Faddeeva-Vakhrusheva A."/>
            <person name="Derks M.F."/>
            <person name="Anvar S.Y."/>
            <person name="Agamennone V."/>
            <person name="Suring W."/>
            <person name="Smit S."/>
            <person name="van Straalen N.M."/>
            <person name="Roelofs D."/>
        </authorList>
    </citation>
    <scope>NUCLEOTIDE SEQUENCE [LARGE SCALE GENOMIC DNA]</scope>
    <source>
        <tissue evidence="10">Mixed pool</tissue>
    </source>
</reference>
<dbReference type="GO" id="GO:0006508">
    <property type="term" value="P:proteolysis"/>
    <property type="evidence" value="ECO:0007669"/>
    <property type="project" value="UniProtKB-KW"/>
</dbReference>
<evidence type="ECO:0000259" key="9">
    <source>
        <dbReference type="PROSITE" id="PS51864"/>
    </source>
</evidence>
<evidence type="ECO:0000313" key="10">
    <source>
        <dbReference type="EMBL" id="ODM90472.1"/>
    </source>
</evidence>
<comment type="caution">
    <text evidence="10">The sequence shown here is derived from an EMBL/GenBank/DDBJ whole genome shotgun (WGS) entry which is preliminary data.</text>
</comment>
<dbReference type="Gene3D" id="3.40.390.10">
    <property type="entry name" value="Collagenase (Catalytic Domain)"/>
    <property type="match status" value="1"/>
</dbReference>